<dbReference type="InterPro" id="IPR006968">
    <property type="entry name" value="RUS_fam"/>
</dbReference>
<comment type="similarity">
    <text evidence="2">Belongs to the RUS1 family.</text>
</comment>
<keyword evidence="5" id="KW-0472">Membrane</keyword>
<keyword evidence="3" id="KW-0812">Transmembrane</keyword>
<dbReference type="Proteomes" id="UP000836788">
    <property type="component" value="Chromosome 21"/>
</dbReference>
<reference evidence="9" key="1">
    <citation type="submission" date="2022-02" db="EMBL/GenBank/DDBJ databases">
        <authorList>
            <person name="Giguere J D."/>
        </authorList>
    </citation>
    <scope>NUCLEOTIDE SEQUENCE</scope>
    <source>
        <strain evidence="9">CCAP 1055/1</strain>
    </source>
</reference>
<dbReference type="PANTHER" id="PTHR12770:SF31">
    <property type="entry name" value="RUS FAMILY MEMBER 1"/>
    <property type="match status" value="1"/>
</dbReference>
<evidence type="ECO:0000313" key="9">
    <source>
        <dbReference type="EMBL" id="CAG9285899.1"/>
    </source>
</evidence>
<accession>A0A8J9X8C0</accession>
<evidence type="ECO:0000256" key="6">
    <source>
        <dbReference type="SAM" id="MobiDB-lite"/>
    </source>
</evidence>
<feature type="region of interest" description="Disordered" evidence="6">
    <location>
        <begin position="90"/>
        <end position="109"/>
    </location>
</feature>
<dbReference type="EMBL" id="OU594962">
    <property type="protein sequence ID" value="CAG9285899.1"/>
    <property type="molecule type" value="Genomic_DNA"/>
</dbReference>
<organism evidence="9">
    <name type="scientific">Phaeodactylum tricornutum</name>
    <name type="common">Diatom</name>
    <dbReference type="NCBI Taxonomy" id="2850"/>
    <lineage>
        <taxon>Eukaryota</taxon>
        <taxon>Sar</taxon>
        <taxon>Stramenopiles</taxon>
        <taxon>Ochrophyta</taxon>
        <taxon>Bacillariophyta</taxon>
        <taxon>Bacillariophyceae</taxon>
        <taxon>Bacillariophycidae</taxon>
        <taxon>Naviculales</taxon>
        <taxon>Phaeodactylaceae</taxon>
        <taxon>Phaeodactylum</taxon>
    </lineage>
</organism>
<evidence type="ECO:0000256" key="4">
    <source>
        <dbReference type="ARBA" id="ARBA00022989"/>
    </source>
</evidence>
<feature type="domain" description="Protein root UVB sensitive/RUS" evidence="7">
    <location>
        <begin position="428"/>
        <end position="681"/>
    </location>
</feature>
<feature type="domain" description="Root UVB sensitive protein C-terminal" evidence="8">
    <location>
        <begin position="769"/>
        <end position="873"/>
    </location>
</feature>
<gene>
    <name evidence="9" type="ORF">PTTT1_LOCUS30572</name>
</gene>
<keyword evidence="4" id="KW-1133">Transmembrane helix</keyword>
<comment type="subcellular location">
    <subcellularLocation>
        <location evidence="1">Membrane</location>
    </subcellularLocation>
</comment>
<dbReference type="GO" id="GO:0016020">
    <property type="term" value="C:membrane"/>
    <property type="evidence" value="ECO:0007669"/>
    <property type="project" value="UniProtKB-SubCell"/>
</dbReference>
<evidence type="ECO:0000256" key="1">
    <source>
        <dbReference type="ARBA" id="ARBA00004370"/>
    </source>
</evidence>
<name>A0A8J9X8C0_PHATR</name>
<evidence type="ECO:0000259" key="8">
    <source>
        <dbReference type="Pfam" id="PF24160"/>
    </source>
</evidence>
<evidence type="ECO:0000256" key="3">
    <source>
        <dbReference type="ARBA" id="ARBA00022692"/>
    </source>
</evidence>
<sequence length="891" mass="98653">MANGGTIAGDTKWKILLFGAIPDTQVLLEKLHEIHDGPAGPFHVAFVTGFVENVQVLEKANAPIPVYLYPFAQYRNAGIDCDWPSNSARPSDPLSLSSQLSTPETTHGKPPCATRLYDALRIANNFFILGDCSRTSSALLYRLPLSAGSGAASCGSPICETSQGSPHSTSPTSPKTPLIVLVCPGIVSNIPLIMNQLALTTTNHGCDLFFSTQAAVGVQDVLDEDPKDITLDYTTTVSRLVQVYQPRYHVIAGNKYCSSHSFSYSMDDVTQRLSARNSRVGRFLTLAPCRDGPSRGSDKFVHALSLQPSFTMTSLDWQRERPGFVLANPFQHLALEASTEAEESDNYVSGTTPRRLFPPTSPLTIREYDDDPRTGRNGFHNDGAQLQSQSQFFREYRVSIDESNRVHVSSHTFYSNLSSISFWQHLSQTPIRFATELFMPVGYPYSVREGYLSYQIYDSIQGLSSYLRAVLCSAQVLQAAGVGDANATAIMAALTWALKDGLGMIGGLVFSYGVASHLDAYVKEFRLFADVINDVGMLLDMLAPYVPRADLIWISSAATLCKVMCGIAAGATKSSITQHFALQGNMADLNAKEATQETLVNLIGMVCGVTLARYLSQLEAGNEEGDTDRMGYRSWIPCISHDSIQWMVFTILTLLHIWSNWKGVSLLRLETLNRERTKVVLCAAGLWRALVPDCEALRSEKYAELGLLRQEMLLETLQKCIENIPRPNDMRESLASSTWDLLMPTRLVLHARLKDMIAIDWTATKDFVNEKYVVVLSDRGRALVCLLTGAAPMDELKAFVHGLLILKCLDSIGRKLKLGDVGQRSELVRQTQQQINMLFNPSWTSQSAQSENTSEPLSFLKELRAKGWDVDGRLYLGFPRRRSQWMPEKAD</sequence>
<dbReference type="InterPro" id="IPR054549">
    <property type="entry name" value="UVB_sens_RUS_dom"/>
</dbReference>
<dbReference type="InterPro" id="IPR055412">
    <property type="entry name" value="UVB_sens_C"/>
</dbReference>
<protein>
    <submittedName>
        <fullName evidence="9">Uncharacterized protein</fullName>
    </submittedName>
</protein>
<feature type="region of interest" description="Disordered" evidence="6">
    <location>
        <begin position="359"/>
        <end position="383"/>
    </location>
</feature>
<dbReference type="AlphaFoldDB" id="A0A8J9X8C0"/>
<evidence type="ECO:0000256" key="2">
    <source>
        <dbReference type="ARBA" id="ARBA00007558"/>
    </source>
</evidence>
<proteinExistence type="inferred from homology"/>
<dbReference type="Pfam" id="PF04884">
    <property type="entry name" value="UVB_sens_prot"/>
    <property type="match status" value="1"/>
</dbReference>
<evidence type="ECO:0000256" key="5">
    <source>
        <dbReference type="ARBA" id="ARBA00023136"/>
    </source>
</evidence>
<feature type="compositionally biased region" description="Low complexity" evidence="6">
    <location>
        <begin position="90"/>
        <end position="105"/>
    </location>
</feature>
<dbReference type="PANTHER" id="PTHR12770">
    <property type="entry name" value="RUS1 FAMILY PROTEIN C16ORF58"/>
    <property type="match status" value="1"/>
</dbReference>
<evidence type="ECO:0000259" key="7">
    <source>
        <dbReference type="Pfam" id="PF04884"/>
    </source>
</evidence>
<dbReference type="Pfam" id="PF24160">
    <property type="entry name" value="UVB_sens_C"/>
    <property type="match status" value="1"/>
</dbReference>